<dbReference type="AlphaFoldDB" id="A0A6C0GM37"/>
<dbReference type="Pfam" id="PF14022">
    <property type="entry name" value="DUF4238"/>
    <property type="match status" value="1"/>
</dbReference>
<sequence length="429" mass="50484">MKYNFYERKDEVIPKEQFDWIDANIESISNKENVLFVFQGEYEALLFTDSSIYFPNRNTKIKISYGEIHKIRIAGDMLVELVTIDSEAYPIVLVTSIDKVKIYQVLKLLTDNFKKRINTTFEDTHKVFSEFIVLKYPPNQSQHKLPQVYLKQFGYLDGDQWKVSILQRGEKFSRQKSIGSFTAVTNVFDIESEDDRLPRIFETLNADIENLYHEMLDDISNNSVIPDKCWEIIVQLTPNLMVRSDYWRDIVSGMLNSPYKENFLDIAFSVYASSFEELQELKKKHFYKVISEGEVTQSKLNQALLHFLNYIFDHLKSFDLVVIEAPEGKEFFTSDNPVNFRANQEKGKMGWFSKDTEVYFPLSKKYLVYFYHQVSEKESTLRKLKNRGVYKAEEVLTEDEYGNLVKEEIIEKSDQFIIAPGKMNYRRAK</sequence>
<evidence type="ECO:0000313" key="1">
    <source>
        <dbReference type="EMBL" id="QHT68682.1"/>
    </source>
</evidence>
<dbReference type="RefSeq" id="WP_162444690.1">
    <property type="nucleotide sequence ID" value="NZ_CP048222.1"/>
</dbReference>
<accession>A0A6C0GM37</accession>
<organism evidence="1 2">
    <name type="scientific">Rhodocytophaga rosea</name>
    <dbReference type="NCBI Taxonomy" id="2704465"/>
    <lineage>
        <taxon>Bacteria</taxon>
        <taxon>Pseudomonadati</taxon>
        <taxon>Bacteroidota</taxon>
        <taxon>Cytophagia</taxon>
        <taxon>Cytophagales</taxon>
        <taxon>Rhodocytophagaceae</taxon>
        <taxon>Rhodocytophaga</taxon>
    </lineage>
</organism>
<protein>
    <submittedName>
        <fullName evidence="1">DUF4238 domain-containing protein</fullName>
    </submittedName>
</protein>
<proteinExistence type="predicted"/>
<reference evidence="1 2" key="1">
    <citation type="submission" date="2020-01" db="EMBL/GenBank/DDBJ databases">
        <authorList>
            <person name="Kim M.K."/>
        </authorList>
    </citation>
    <scope>NUCLEOTIDE SEQUENCE [LARGE SCALE GENOMIC DNA]</scope>
    <source>
        <strain evidence="1 2">172606-1</strain>
    </source>
</reference>
<name>A0A6C0GM37_9BACT</name>
<keyword evidence="2" id="KW-1185">Reference proteome</keyword>
<dbReference type="Proteomes" id="UP000480178">
    <property type="component" value="Chromosome"/>
</dbReference>
<dbReference type="KEGG" id="rhoz:GXP67_19550"/>
<evidence type="ECO:0000313" key="2">
    <source>
        <dbReference type="Proteomes" id="UP000480178"/>
    </source>
</evidence>
<dbReference type="EMBL" id="CP048222">
    <property type="protein sequence ID" value="QHT68682.1"/>
    <property type="molecule type" value="Genomic_DNA"/>
</dbReference>
<gene>
    <name evidence="1" type="ORF">GXP67_19550</name>
</gene>
<dbReference type="InterPro" id="IPR025332">
    <property type="entry name" value="DUF4238"/>
</dbReference>